<evidence type="ECO:0000256" key="1">
    <source>
        <dbReference type="ARBA" id="ARBA00022630"/>
    </source>
</evidence>
<dbReference type="GO" id="GO:0016491">
    <property type="term" value="F:oxidoreductase activity"/>
    <property type="evidence" value="ECO:0007669"/>
    <property type="project" value="UniProtKB-KW"/>
</dbReference>
<dbReference type="Pfam" id="PF00881">
    <property type="entry name" value="Nitroreductase"/>
    <property type="match status" value="1"/>
</dbReference>
<dbReference type="AlphaFoldDB" id="A0A6J6I1F1"/>
<feature type="region of interest" description="Disordered" evidence="4">
    <location>
        <begin position="128"/>
        <end position="152"/>
    </location>
</feature>
<sequence>MVLEGEQTRRYWDASLAPERRRSFPWPGLLDAPVLIIPVGNPRAYVERYGEDDKTRTGLGNDEGAWSVPYWYVDTAFSAMIALLASIDEGLGALFFGQFEHEPAIKEALGIPVDRRPVGTIALGYPKAEQRPSVSSQRPRRPLDEIVHRGGW</sequence>
<dbReference type="PANTHER" id="PTHR23026:SF90">
    <property type="entry name" value="IODOTYROSINE DEIODINASE 1"/>
    <property type="match status" value="1"/>
</dbReference>
<evidence type="ECO:0000313" key="6">
    <source>
        <dbReference type="EMBL" id="CAB4620221.1"/>
    </source>
</evidence>
<dbReference type="InterPro" id="IPR029479">
    <property type="entry name" value="Nitroreductase"/>
</dbReference>
<reference evidence="6" key="1">
    <citation type="submission" date="2020-05" db="EMBL/GenBank/DDBJ databases">
        <authorList>
            <person name="Chiriac C."/>
            <person name="Salcher M."/>
            <person name="Ghai R."/>
            <person name="Kavagutti S V."/>
        </authorList>
    </citation>
    <scope>NUCLEOTIDE SEQUENCE</scope>
</reference>
<name>A0A6J6I1F1_9ZZZZ</name>
<evidence type="ECO:0000256" key="2">
    <source>
        <dbReference type="ARBA" id="ARBA00022643"/>
    </source>
</evidence>
<dbReference type="InterPro" id="IPR000415">
    <property type="entry name" value="Nitroreductase-like"/>
</dbReference>
<dbReference type="PANTHER" id="PTHR23026">
    <property type="entry name" value="NADPH NITROREDUCTASE"/>
    <property type="match status" value="1"/>
</dbReference>
<organism evidence="6">
    <name type="scientific">freshwater metagenome</name>
    <dbReference type="NCBI Taxonomy" id="449393"/>
    <lineage>
        <taxon>unclassified sequences</taxon>
        <taxon>metagenomes</taxon>
        <taxon>ecological metagenomes</taxon>
    </lineage>
</organism>
<proteinExistence type="predicted"/>
<dbReference type="InterPro" id="IPR050627">
    <property type="entry name" value="Nitroreductase/BluB"/>
</dbReference>
<feature type="compositionally biased region" description="Basic and acidic residues" evidence="4">
    <location>
        <begin position="141"/>
        <end position="152"/>
    </location>
</feature>
<dbReference type="SUPFAM" id="SSF55469">
    <property type="entry name" value="FMN-dependent nitroreductase-like"/>
    <property type="match status" value="1"/>
</dbReference>
<protein>
    <submittedName>
        <fullName evidence="6">Unannotated protein</fullName>
    </submittedName>
</protein>
<feature type="domain" description="Nitroreductase" evidence="5">
    <location>
        <begin position="22"/>
        <end position="125"/>
    </location>
</feature>
<evidence type="ECO:0000256" key="3">
    <source>
        <dbReference type="ARBA" id="ARBA00023002"/>
    </source>
</evidence>
<keyword evidence="3" id="KW-0560">Oxidoreductase</keyword>
<keyword evidence="2" id="KW-0288">FMN</keyword>
<dbReference type="Gene3D" id="3.40.109.10">
    <property type="entry name" value="NADH Oxidase"/>
    <property type="match status" value="1"/>
</dbReference>
<evidence type="ECO:0000259" key="5">
    <source>
        <dbReference type="Pfam" id="PF00881"/>
    </source>
</evidence>
<dbReference type="EMBL" id="CAEZUP010000095">
    <property type="protein sequence ID" value="CAB4620221.1"/>
    <property type="molecule type" value="Genomic_DNA"/>
</dbReference>
<accession>A0A6J6I1F1</accession>
<evidence type="ECO:0000256" key="4">
    <source>
        <dbReference type="SAM" id="MobiDB-lite"/>
    </source>
</evidence>
<keyword evidence="1" id="KW-0285">Flavoprotein</keyword>
<gene>
    <name evidence="6" type="ORF">UFOPK1835_01720</name>
</gene>